<evidence type="ECO:0000313" key="4">
    <source>
        <dbReference type="Proteomes" id="UP001152795"/>
    </source>
</evidence>
<dbReference type="InterPro" id="IPR041577">
    <property type="entry name" value="RT_RNaseH_2"/>
</dbReference>
<dbReference type="InterPro" id="IPR050951">
    <property type="entry name" value="Retrovirus_Pol_polyprotein"/>
</dbReference>
<dbReference type="SUPFAM" id="SSF56672">
    <property type="entry name" value="DNA/RNA polymerases"/>
    <property type="match status" value="1"/>
</dbReference>
<name>A0A7D9L0V1_PARCT</name>
<dbReference type="FunFam" id="3.30.70.270:FF:000003">
    <property type="entry name" value="Transposon Ty3-G Gag-Pol polyprotein"/>
    <property type="match status" value="1"/>
</dbReference>
<dbReference type="OrthoDB" id="8047038at2759"/>
<comment type="caution">
    <text evidence="3">The sequence shown here is derived from an EMBL/GenBank/DDBJ whole genome shotgun (WGS) entry which is preliminary data.</text>
</comment>
<dbReference type="InterPro" id="IPR043502">
    <property type="entry name" value="DNA/RNA_pol_sf"/>
</dbReference>
<dbReference type="AlphaFoldDB" id="A0A7D9L0V1"/>
<feature type="domain" description="Reverse transcriptase/retrotransposon-derived protein RNase H-like" evidence="2">
    <location>
        <begin position="438"/>
        <end position="538"/>
    </location>
</feature>
<evidence type="ECO:0000259" key="1">
    <source>
        <dbReference type="Pfam" id="PF00078"/>
    </source>
</evidence>
<protein>
    <submittedName>
        <fullName evidence="3">Uncharacterized protein</fullName>
    </submittedName>
</protein>
<dbReference type="PANTHER" id="PTHR37984:SF11">
    <property type="entry name" value="INTEGRASE CATALYTIC DOMAIN-CONTAINING PROTEIN"/>
    <property type="match status" value="1"/>
</dbReference>
<proteinExistence type="predicted"/>
<dbReference type="InterPro" id="IPR000477">
    <property type="entry name" value="RT_dom"/>
</dbReference>
<dbReference type="Pfam" id="PF17919">
    <property type="entry name" value="RT_RNaseH_2"/>
    <property type="match status" value="1"/>
</dbReference>
<organism evidence="3 4">
    <name type="scientific">Paramuricea clavata</name>
    <name type="common">Red gorgonian</name>
    <name type="synonym">Violescent sea-whip</name>
    <dbReference type="NCBI Taxonomy" id="317549"/>
    <lineage>
        <taxon>Eukaryota</taxon>
        <taxon>Metazoa</taxon>
        <taxon>Cnidaria</taxon>
        <taxon>Anthozoa</taxon>
        <taxon>Octocorallia</taxon>
        <taxon>Malacalcyonacea</taxon>
        <taxon>Plexauridae</taxon>
        <taxon>Paramuricea</taxon>
    </lineage>
</organism>
<sequence length="642" mass="74187">MSSFREITEVCLVLFDKGVLTEEQFILLYLAYDSRNPEFPYSNYSPFCLDKMNEAECLAELRVQNAYKEQPVLDSKSRLCILLNRLAYPCRYSDMIQRFGRSVPELCMISNLVTDSIYDNHGHRVIQWNPYVLNPENLQIYAEAIHEKGAPLENCFGFIDGTVRPICRPGQHQRVVYNGHKIVHSLKFQCVALTNGIIAHIFGPVDDVKPVMQRQRRIPYYVRKDVSKKLKKLEEQDIVEKVTNQPTPWISPIVVTPKKDGGIRLCVDMTEANQAIERERHTMPTLQDFKAEHKRLNYGTNSAAEIFQNVLQQNLSDIRRVKNLVDDIIIHGKTRKSHDEALENCLKRLAALNLKVKGEKCEFLQDEITFLGLKFTAAETKPDPERIENMVRVPAPKTAGEVRSFLGMANTCHEYIPHYATITAPLRELTKKNIAFKWENRHQKAFEQLKKKLTSTPVMAYFDTKKRSLVIVDGSPYGISAILAQKEHHSQQYKILSYASRALSPVETRYSQTDIEGLGLVWGIEHFRMFLIGSEFDVITDHKALESIVNNPRSRPPARIERWMMRLQPFNFKVIYRKGSLNEADYLSRHPAVIEREQITSTSAEEYVNYVTNCSVPKSMTDRKRLKKQPITIQYYKKLRNV</sequence>
<dbReference type="Gene3D" id="3.10.10.10">
    <property type="entry name" value="HIV Type 1 Reverse Transcriptase, subunit A, domain 1"/>
    <property type="match status" value="1"/>
</dbReference>
<dbReference type="Proteomes" id="UP001152795">
    <property type="component" value="Unassembled WGS sequence"/>
</dbReference>
<dbReference type="Pfam" id="PF00078">
    <property type="entry name" value="RVT_1"/>
    <property type="match status" value="1"/>
</dbReference>
<reference evidence="3" key="1">
    <citation type="submission" date="2020-04" db="EMBL/GenBank/DDBJ databases">
        <authorList>
            <person name="Alioto T."/>
            <person name="Alioto T."/>
            <person name="Gomez Garrido J."/>
        </authorList>
    </citation>
    <scope>NUCLEOTIDE SEQUENCE</scope>
    <source>
        <strain evidence="3">A484AB</strain>
    </source>
</reference>
<dbReference type="CDD" id="cd09274">
    <property type="entry name" value="RNase_HI_RT_Ty3"/>
    <property type="match status" value="1"/>
</dbReference>
<accession>A0A7D9L0V1</accession>
<feature type="domain" description="Reverse transcriptase" evidence="1">
    <location>
        <begin position="288"/>
        <end position="374"/>
    </location>
</feature>
<evidence type="ECO:0000259" key="2">
    <source>
        <dbReference type="Pfam" id="PF17919"/>
    </source>
</evidence>
<gene>
    <name evidence="3" type="ORF">PACLA_8A055149</name>
</gene>
<dbReference type="Gene3D" id="3.30.70.270">
    <property type="match status" value="3"/>
</dbReference>
<dbReference type="InterPro" id="IPR043128">
    <property type="entry name" value="Rev_trsase/Diguanyl_cyclase"/>
</dbReference>
<dbReference type="EMBL" id="CACRXK020013019">
    <property type="protein sequence ID" value="CAB4024410.1"/>
    <property type="molecule type" value="Genomic_DNA"/>
</dbReference>
<dbReference type="PANTHER" id="PTHR37984">
    <property type="entry name" value="PROTEIN CBG26694"/>
    <property type="match status" value="1"/>
</dbReference>
<keyword evidence="4" id="KW-1185">Reference proteome</keyword>
<dbReference type="CDD" id="cd01647">
    <property type="entry name" value="RT_LTR"/>
    <property type="match status" value="1"/>
</dbReference>
<dbReference type="FunFam" id="3.30.70.270:FF:000023">
    <property type="entry name" value="Pol"/>
    <property type="match status" value="1"/>
</dbReference>
<evidence type="ECO:0000313" key="3">
    <source>
        <dbReference type="EMBL" id="CAB4024410.1"/>
    </source>
</evidence>